<sequence>MQQICQYGYDAKDFLLEKCHISYDDPNVLAVRHYAGAILGSIHRSIAVHQWFQVSNSRQSDPLNMRVSLEHSLAAFDLFVLHDQRGDLTEVRSTSNDLHLRH</sequence>
<gene>
    <name evidence="1" type="ORF">BM221_002751</name>
</gene>
<dbReference type="Proteomes" id="UP000235728">
    <property type="component" value="Unassembled WGS sequence"/>
</dbReference>
<organism evidence="1 2">
    <name type="scientific">Beauveria bassiana</name>
    <name type="common">White muscardine disease fungus</name>
    <name type="synonym">Tritirachium shiotae</name>
    <dbReference type="NCBI Taxonomy" id="176275"/>
    <lineage>
        <taxon>Eukaryota</taxon>
        <taxon>Fungi</taxon>
        <taxon>Dikarya</taxon>
        <taxon>Ascomycota</taxon>
        <taxon>Pezizomycotina</taxon>
        <taxon>Sordariomycetes</taxon>
        <taxon>Hypocreomycetidae</taxon>
        <taxon>Hypocreales</taxon>
        <taxon>Cordycipitaceae</taxon>
        <taxon>Beauveria</taxon>
    </lineage>
</organism>
<dbReference type="AlphaFoldDB" id="A0A2N6NSQ2"/>
<protein>
    <submittedName>
        <fullName evidence="1">Uncharacterized protein</fullName>
    </submittedName>
</protein>
<accession>A0A2N6NSQ2</accession>
<comment type="caution">
    <text evidence="1">The sequence shown here is derived from an EMBL/GenBank/DDBJ whole genome shotgun (WGS) entry which is preliminary data.</text>
</comment>
<evidence type="ECO:0000313" key="1">
    <source>
        <dbReference type="EMBL" id="PMB70301.1"/>
    </source>
</evidence>
<proteinExistence type="predicted"/>
<name>A0A2N6NSQ2_BEABA</name>
<evidence type="ECO:0000313" key="2">
    <source>
        <dbReference type="Proteomes" id="UP000235728"/>
    </source>
</evidence>
<reference evidence="1 2" key="1">
    <citation type="journal article" date="2016" name="Appl. Microbiol. Biotechnol.">
        <title>Characterization of T-DNA insertion mutants with decreased virulence in the entomopathogenic fungus Beauveria bassiana JEF-007.</title>
        <authorList>
            <person name="Kim S."/>
            <person name="Lee S.J."/>
            <person name="Nai Y.S."/>
            <person name="Yu J.S."/>
            <person name="Lee M.R."/>
            <person name="Yang Y.T."/>
            <person name="Kim J.S."/>
        </authorList>
    </citation>
    <scope>NUCLEOTIDE SEQUENCE [LARGE SCALE GENOMIC DNA]</scope>
    <source>
        <strain evidence="1 2">JEF-007</strain>
    </source>
</reference>
<dbReference type="EMBL" id="MRVG01000003">
    <property type="protein sequence ID" value="PMB70301.1"/>
    <property type="molecule type" value="Genomic_DNA"/>
</dbReference>